<keyword evidence="3 9" id="KW-0808">Transferase</keyword>
<evidence type="ECO:0000256" key="4">
    <source>
        <dbReference type="ARBA" id="ARBA00022723"/>
    </source>
</evidence>
<dbReference type="PIRSF" id="PIRSF000722">
    <property type="entry name" value="Acetate_prop_kin"/>
    <property type="match status" value="1"/>
</dbReference>
<dbReference type="GO" id="GO:0006085">
    <property type="term" value="P:acetyl-CoA biosynthetic process"/>
    <property type="evidence" value="ECO:0007669"/>
    <property type="project" value="UniProtKB-UniRule"/>
</dbReference>
<sequence>MTMNAILVLNAGSSSLKASVFEAVADLPLLASGRITRIGAQAVFSWNGNPVAEFPTTVDHGGALRELLTWTERSANDWHLQAVGHRIVHGGEVFSSPTMLTPQVLHQLETLIPLAPLHQPTCLAAVYAIAQSHPDLMQIGCFDTAFHKYHAPVFQHYALPKYLRDQGIRRYGFHGLSYEWVAHELVRKHPQIAPGRIVAAHLGNGASLCAMLAGKSVDTTMGMTALDGLPMGTRCGCIDPGVVLYMLRVLNLKAERVEQILSCESGLVGLSGVSHDVQNLLESGSTEANFAIQFFCTMAAQHIARMAVSIGGLDALVFTGGIGEHAASIRTQIKEMLSFLVPFEVLVISANEERMIAEHCWTLSTQQVRP</sequence>
<feature type="site" description="Transition state stabilizer" evidence="9">
    <location>
        <position position="234"/>
    </location>
</feature>
<reference evidence="11 12" key="1">
    <citation type="submission" date="2019-02" db="EMBL/GenBank/DDBJ databases">
        <title>Deep-cultivation of Planctomycetes and their phenomic and genomic characterization uncovers novel biology.</title>
        <authorList>
            <person name="Wiegand S."/>
            <person name="Jogler M."/>
            <person name="Boedeker C."/>
            <person name="Pinto D."/>
            <person name="Vollmers J."/>
            <person name="Rivas-Marin E."/>
            <person name="Kohn T."/>
            <person name="Peeters S.H."/>
            <person name="Heuer A."/>
            <person name="Rast P."/>
            <person name="Oberbeckmann S."/>
            <person name="Bunk B."/>
            <person name="Jeske O."/>
            <person name="Meyerdierks A."/>
            <person name="Storesund J.E."/>
            <person name="Kallscheuer N."/>
            <person name="Luecker S."/>
            <person name="Lage O.M."/>
            <person name="Pohl T."/>
            <person name="Merkel B.J."/>
            <person name="Hornburger P."/>
            <person name="Mueller R.-W."/>
            <person name="Bruemmer F."/>
            <person name="Labrenz M."/>
            <person name="Spormann A.M."/>
            <person name="Op Den Camp H."/>
            <person name="Overmann J."/>
            <person name="Amann R."/>
            <person name="Jetten M.S.M."/>
            <person name="Mascher T."/>
            <person name="Medema M.H."/>
            <person name="Devos D.P."/>
            <person name="Kaster A.-K."/>
            <person name="Ovreas L."/>
            <person name="Rohde M."/>
            <person name="Galperin M.Y."/>
            <person name="Jogler C."/>
        </authorList>
    </citation>
    <scope>NUCLEOTIDE SEQUENCE [LARGE SCALE GENOMIC DNA]</scope>
    <source>
        <strain evidence="11 12">Pla144</strain>
    </source>
</reference>
<dbReference type="PROSITE" id="PS01075">
    <property type="entry name" value="ACETATE_KINASE_1"/>
    <property type="match status" value="1"/>
</dbReference>
<dbReference type="GO" id="GO:0005524">
    <property type="term" value="F:ATP binding"/>
    <property type="evidence" value="ECO:0007669"/>
    <property type="project" value="UniProtKB-KW"/>
</dbReference>
<dbReference type="NCBIfam" id="TIGR00016">
    <property type="entry name" value="ackA"/>
    <property type="match status" value="1"/>
</dbReference>
<evidence type="ECO:0000256" key="3">
    <source>
        <dbReference type="ARBA" id="ARBA00022679"/>
    </source>
</evidence>
<comment type="similarity">
    <text evidence="1 9 10">Belongs to the acetokinase family.</text>
</comment>
<dbReference type="PROSITE" id="PS01076">
    <property type="entry name" value="ACETATE_KINASE_2"/>
    <property type="match status" value="1"/>
</dbReference>
<dbReference type="SUPFAM" id="SSF53067">
    <property type="entry name" value="Actin-like ATPase domain"/>
    <property type="match status" value="2"/>
</dbReference>
<evidence type="ECO:0000256" key="10">
    <source>
        <dbReference type="RuleBase" id="RU003835"/>
    </source>
</evidence>
<dbReference type="InterPro" id="IPR023865">
    <property type="entry name" value="Aliphatic_acid_kinase_CS"/>
</dbReference>
<keyword evidence="12" id="KW-1185">Reference proteome</keyword>
<dbReference type="EC" id="2.7.2.1" evidence="9"/>
<feature type="binding site" evidence="9">
    <location>
        <position position="86"/>
    </location>
    <ligand>
        <name>substrate</name>
    </ligand>
</feature>
<dbReference type="InterPro" id="IPR043129">
    <property type="entry name" value="ATPase_NBD"/>
</dbReference>
<gene>
    <name evidence="9 11" type="primary">ackA</name>
    <name evidence="11" type="ORF">Pla144_36660</name>
</gene>
<organism evidence="11 12">
    <name type="scientific">Bythopirellula polymerisocia</name>
    <dbReference type="NCBI Taxonomy" id="2528003"/>
    <lineage>
        <taxon>Bacteria</taxon>
        <taxon>Pseudomonadati</taxon>
        <taxon>Planctomycetota</taxon>
        <taxon>Planctomycetia</taxon>
        <taxon>Pirellulales</taxon>
        <taxon>Lacipirellulaceae</taxon>
        <taxon>Bythopirellula</taxon>
    </lineage>
</organism>
<comment type="caution">
    <text evidence="9">Lacks conserved residue(s) required for the propagation of feature annotation.</text>
</comment>
<dbReference type="PANTHER" id="PTHR21060">
    <property type="entry name" value="ACETATE KINASE"/>
    <property type="match status" value="1"/>
</dbReference>
<proteinExistence type="inferred from homology"/>
<evidence type="ECO:0000256" key="1">
    <source>
        <dbReference type="ARBA" id="ARBA00008748"/>
    </source>
</evidence>
<keyword evidence="2 9" id="KW-0963">Cytoplasm</keyword>
<dbReference type="Proteomes" id="UP000318437">
    <property type="component" value="Unassembled WGS sequence"/>
</dbReference>
<comment type="caution">
    <text evidence="11">The sequence shown here is derived from an EMBL/GenBank/DDBJ whole genome shotgun (WGS) entry which is preliminary data.</text>
</comment>
<feature type="binding site" evidence="9">
    <location>
        <position position="352"/>
    </location>
    <ligand>
        <name>Mg(2+)</name>
        <dbReference type="ChEBI" id="CHEBI:18420"/>
    </ligand>
</feature>
<comment type="cofactor">
    <cofactor evidence="9">
        <name>Mg(2+)</name>
        <dbReference type="ChEBI" id="CHEBI:18420"/>
    </cofactor>
    <cofactor evidence="9">
        <name>Mn(2+)</name>
        <dbReference type="ChEBI" id="CHEBI:29035"/>
    </cofactor>
    <text evidence="9">Mg(2+). Can also accept Mn(2+).</text>
</comment>
<dbReference type="Pfam" id="PF00871">
    <property type="entry name" value="Acetate_kinase"/>
    <property type="match status" value="1"/>
</dbReference>
<dbReference type="GO" id="GO:0008776">
    <property type="term" value="F:acetate kinase activity"/>
    <property type="evidence" value="ECO:0007669"/>
    <property type="project" value="UniProtKB-UniRule"/>
</dbReference>
<name>A0A5C6CJM7_9BACT</name>
<dbReference type="InterPro" id="IPR000890">
    <property type="entry name" value="Aliphatic_acid_kin_short-chain"/>
</dbReference>
<dbReference type="Gene3D" id="3.30.420.40">
    <property type="match status" value="2"/>
</dbReference>
<dbReference type="GO" id="GO:0005829">
    <property type="term" value="C:cytosol"/>
    <property type="evidence" value="ECO:0007669"/>
    <property type="project" value="TreeGrafter"/>
</dbReference>
<comment type="function">
    <text evidence="9">Catalyzes the formation of acetyl phosphate from acetate and ATP. Can also catalyze the reverse reaction.</text>
</comment>
<comment type="catalytic activity">
    <reaction evidence="9">
        <text>acetate + ATP = acetyl phosphate + ADP</text>
        <dbReference type="Rhea" id="RHEA:11352"/>
        <dbReference type="ChEBI" id="CHEBI:22191"/>
        <dbReference type="ChEBI" id="CHEBI:30089"/>
        <dbReference type="ChEBI" id="CHEBI:30616"/>
        <dbReference type="ChEBI" id="CHEBI:456216"/>
        <dbReference type="EC" id="2.7.2.1"/>
    </reaction>
</comment>
<accession>A0A5C6CJM7</accession>
<comment type="subunit">
    <text evidence="9">Homodimer.</text>
</comment>
<dbReference type="HAMAP" id="MF_00020">
    <property type="entry name" value="Acetate_kinase"/>
    <property type="match status" value="1"/>
</dbReference>
<evidence type="ECO:0000256" key="7">
    <source>
        <dbReference type="ARBA" id="ARBA00022840"/>
    </source>
</evidence>
<evidence type="ECO:0000256" key="9">
    <source>
        <dbReference type="HAMAP-Rule" id="MF_00020"/>
    </source>
</evidence>
<evidence type="ECO:0000256" key="8">
    <source>
        <dbReference type="ARBA" id="ARBA00022842"/>
    </source>
</evidence>
<protein>
    <recommendedName>
        <fullName evidence="9">Acetate kinase</fullName>
        <ecNumber evidence="9">2.7.2.1</ecNumber>
    </recommendedName>
    <alternativeName>
        <fullName evidence="9">Acetokinase</fullName>
    </alternativeName>
</protein>
<dbReference type="PANTHER" id="PTHR21060:SF21">
    <property type="entry name" value="ACETATE KINASE"/>
    <property type="match status" value="1"/>
</dbReference>
<keyword evidence="4 9" id="KW-0479">Metal-binding</keyword>
<feature type="binding site" evidence="9">
    <location>
        <begin position="201"/>
        <end position="205"/>
    </location>
    <ligand>
        <name>ATP</name>
        <dbReference type="ChEBI" id="CHEBI:30616"/>
    </ligand>
</feature>
<keyword evidence="5 9" id="KW-0547">Nucleotide-binding</keyword>
<dbReference type="AlphaFoldDB" id="A0A5C6CJM7"/>
<feature type="binding site" evidence="9">
    <location>
        <position position="10"/>
    </location>
    <ligand>
        <name>Mg(2+)</name>
        <dbReference type="ChEBI" id="CHEBI:18420"/>
    </ligand>
</feature>
<keyword evidence="7 9" id="KW-0067">ATP-binding</keyword>
<dbReference type="InterPro" id="IPR004372">
    <property type="entry name" value="Ac/propionate_kinase"/>
</dbReference>
<feature type="binding site" evidence="9">
    <location>
        <begin position="321"/>
        <end position="325"/>
    </location>
    <ligand>
        <name>ATP</name>
        <dbReference type="ChEBI" id="CHEBI:30616"/>
    </ligand>
</feature>
<evidence type="ECO:0000313" key="12">
    <source>
        <dbReference type="Proteomes" id="UP000318437"/>
    </source>
</evidence>
<comment type="subcellular location">
    <subcellularLocation>
        <location evidence="9">Cytoplasm</location>
    </subcellularLocation>
</comment>
<evidence type="ECO:0000256" key="2">
    <source>
        <dbReference type="ARBA" id="ARBA00022490"/>
    </source>
</evidence>
<keyword evidence="6 9" id="KW-0418">Kinase</keyword>
<evidence type="ECO:0000256" key="5">
    <source>
        <dbReference type="ARBA" id="ARBA00022741"/>
    </source>
</evidence>
<feature type="binding site" evidence="9">
    <location>
        <position position="17"/>
    </location>
    <ligand>
        <name>ATP</name>
        <dbReference type="ChEBI" id="CHEBI:30616"/>
    </ligand>
</feature>
<dbReference type="EMBL" id="SJPS01000005">
    <property type="protein sequence ID" value="TWU24780.1"/>
    <property type="molecule type" value="Genomic_DNA"/>
</dbReference>
<keyword evidence="8 9" id="KW-0460">Magnesium</keyword>
<comment type="pathway">
    <text evidence="9">Metabolic intermediate biosynthesis; acetyl-CoA biosynthesis; acetyl-CoA from acetate: step 1/2.</text>
</comment>
<dbReference type="GO" id="GO:0000287">
    <property type="term" value="F:magnesium ion binding"/>
    <property type="evidence" value="ECO:0007669"/>
    <property type="project" value="UniProtKB-UniRule"/>
</dbReference>
<dbReference type="UniPathway" id="UPA00340">
    <property type="reaction ID" value="UER00458"/>
</dbReference>
<dbReference type="PRINTS" id="PR00471">
    <property type="entry name" value="ACETATEKNASE"/>
</dbReference>
<evidence type="ECO:0000256" key="6">
    <source>
        <dbReference type="ARBA" id="ARBA00022777"/>
    </source>
</evidence>
<dbReference type="GO" id="GO:0006083">
    <property type="term" value="P:acetate metabolic process"/>
    <property type="evidence" value="ECO:0007669"/>
    <property type="project" value="TreeGrafter"/>
</dbReference>
<evidence type="ECO:0000313" key="11">
    <source>
        <dbReference type="EMBL" id="TWU24780.1"/>
    </source>
</evidence>
<feature type="site" description="Transition state stabilizer" evidence="9">
    <location>
        <position position="174"/>
    </location>
</feature>
<feature type="active site" description="Proton donor/acceptor" evidence="9">
    <location>
        <position position="143"/>
    </location>
</feature>